<dbReference type="PANTHER" id="PTHR43741">
    <property type="entry name" value="FMN-DEPENDENT NADH-AZOREDUCTASE 1"/>
    <property type="match status" value="1"/>
</dbReference>
<dbReference type="PANTHER" id="PTHR43741:SF4">
    <property type="entry name" value="FMN-DEPENDENT NADH:QUINONE OXIDOREDUCTASE"/>
    <property type="match status" value="1"/>
</dbReference>
<evidence type="ECO:0000256" key="5">
    <source>
        <dbReference type="ARBA" id="ARBA00048542"/>
    </source>
</evidence>
<reference evidence="9" key="1">
    <citation type="submission" date="2016-09" db="EMBL/GenBank/DDBJ databases">
        <authorList>
            <person name="Varghese N."/>
            <person name="Submissions S."/>
        </authorList>
    </citation>
    <scope>NUCLEOTIDE SEQUENCE [LARGE SCALE GENOMIC DNA]</scope>
    <source>
        <strain evidence="9">S5</strain>
    </source>
</reference>
<dbReference type="GO" id="GO:0009055">
    <property type="term" value="F:electron transfer activity"/>
    <property type="evidence" value="ECO:0007669"/>
    <property type="project" value="UniProtKB-UniRule"/>
</dbReference>
<name>A0A1G6IL87_9BACI</name>
<evidence type="ECO:0000256" key="1">
    <source>
        <dbReference type="ARBA" id="ARBA00022630"/>
    </source>
</evidence>
<evidence type="ECO:0000256" key="3">
    <source>
        <dbReference type="ARBA" id="ARBA00023002"/>
    </source>
</evidence>
<evidence type="ECO:0000256" key="4">
    <source>
        <dbReference type="ARBA" id="ARBA00023027"/>
    </source>
</evidence>
<comment type="function">
    <text evidence="6">Also exhibits azoreductase activity. Catalyzes the reductive cleavage of the azo bond in aromatic azo compounds to the corresponding amines.</text>
</comment>
<comment type="similarity">
    <text evidence="6">Belongs to the azoreductase type 1 family.</text>
</comment>
<keyword evidence="1 6" id="KW-0285">Flavoprotein</keyword>
<dbReference type="EMBL" id="FMYI01000004">
    <property type="protein sequence ID" value="SDC07180.1"/>
    <property type="molecule type" value="Genomic_DNA"/>
</dbReference>
<dbReference type="RefSeq" id="WP_090794976.1">
    <property type="nucleotide sequence ID" value="NZ_FMYI01000004.1"/>
</dbReference>
<keyword evidence="2 6" id="KW-0288">FMN</keyword>
<evidence type="ECO:0000313" key="9">
    <source>
        <dbReference type="Proteomes" id="UP000242949"/>
    </source>
</evidence>
<dbReference type="InterPro" id="IPR023048">
    <property type="entry name" value="NADH:quinone_OxRdtase_FMN_depd"/>
</dbReference>
<feature type="domain" description="Flavodoxin-like fold" evidence="7">
    <location>
        <begin position="3"/>
        <end position="204"/>
    </location>
</feature>
<comment type="catalytic activity">
    <reaction evidence="6">
        <text>2 a quinone + NADH + H(+) = 2 a 1,4-benzosemiquinone + NAD(+)</text>
        <dbReference type="Rhea" id="RHEA:65952"/>
        <dbReference type="ChEBI" id="CHEBI:15378"/>
        <dbReference type="ChEBI" id="CHEBI:57540"/>
        <dbReference type="ChEBI" id="CHEBI:57945"/>
        <dbReference type="ChEBI" id="CHEBI:132124"/>
        <dbReference type="ChEBI" id="CHEBI:134225"/>
    </reaction>
</comment>
<evidence type="ECO:0000256" key="2">
    <source>
        <dbReference type="ARBA" id="ARBA00022643"/>
    </source>
</evidence>
<evidence type="ECO:0000256" key="6">
    <source>
        <dbReference type="HAMAP-Rule" id="MF_01216"/>
    </source>
</evidence>
<evidence type="ECO:0000259" key="7">
    <source>
        <dbReference type="Pfam" id="PF02525"/>
    </source>
</evidence>
<dbReference type="Proteomes" id="UP000242949">
    <property type="component" value="Unassembled WGS sequence"/>
</dbReference>
<protein>
    <recommendedName>
        <fullName evidence="6">FMN dependent NADH:quinone oxidoreductase</fullName>
        <ecNumber evidence="6">1.6.5.-</ecNumber>
    </recommendedName>
    <alternativeName>
        <fullName evidence="6">Azo-dye reductase</fullName>
    </alternativeName>
    <alternativeName>
        <fullName evidence="6">FMN-dependent NADH-azo compound oxidoreductase</fullName>
    </alternativeName>
    <alternativeName>
        <fullName evidence="6">FMN-dependent NADH-azoreductase</fullName>
        <ecNumber evidence="6">1.7.1.17</ecNumber>
    </alternativeName>
</protein>
<comment type="catalytic activity">
    <reaction evidence="5">
        <text>N,N-dimethyl-1,4-phenylenediamine + anthranilate + 2 NAD(+) = 2-(4-dimethylaminophenyl)diazenylbenzoate + 2 NADH + 2 H(+)</text>
        <dbReference type="Rhea" id="RHEA:55872"/>
        <dbReference type="ChEBI" id="CHEBI:15378"/>
        <dbReference type="ChEBI" id="CHEBI:15783"/>
        <dbReference type="ChEBI" id="CHEBI:16567"/>
        <dbReference type="ChEBI" id="CHEBI:57540"/>
        <dbReference type="ChEBI" id="CHEBI:57945"/>
        <dbReference type="ChEBI" id="CHEBI:71579"/>
        <dbReference type="EC" id="1.7.1.17"/>
    </reaction>
    <physiologicalReaction direction="right-to-left" evidence="5">
        <dbReference type="Rhea" id="RHEA:55874"/>
    </physiologicalReaction>
</comment>
<dbReference type="OrthoDB" id="9805013at2"/>
<sequence length="211" mass="23783">MTKLLVVKANNRPSDQAITSKMYDTFMEEINQFDNLTVKTYDVYEEDTPFLGQELFSAFTKIEAHEALTDTEQRLINAKQKAMDLFEEADVIAFAFPLWNLTIPAKLQTFIDYIFSAGFTFNYAEDGGMIQLMPEKKIILLNARGGVYSTSDMSPMEMAVNYMKTTFGGVFGMDMIGEVIIEGHNADPSQAETIIQKGLEDVKKVAQTLQH</sequence>
<gene>
    <name evidence="6" type="primary">azoR</name>
    <name evidence="8" type="ORF">SAMN05421734_10470</name>
</gene>
<comment type="subunit">
    <text evidence="6">Homodimer.</text>
</comment>
<comment type="caution">
    <text evidence="6">Lacks conserved residue(s) required for the propagation of feature annotation.</text>
</comment>
<dbReference type="GO" id="GO:0016652">
    <property type="term" value="F:oxidoreductase activity, acting on NAD(P)H as acceptor"/>
    <property type="evidence" value="ECO:0007669"/>
    <property type="project" value="UniProtKB-UniRule"/>
</dbReference>
<keyword evidence="4 6" id="KW-0520">NAD</keyword>
<comment type="function">
    <text evidence="6">Quinone reductase that provides resistance to thiol-specific stress caused by electrophilic quinones.</text>
</comment>
<dbReference type="InterPro" id="IPR003680">
    <property type="entry name" value="Flavodoxin_fold"/>
</dbReference>
<proteinExistence type="inferred from homology"/>
<dbReference type="AlphaFoldDB" id="A0A1G6IL87"/>
<dbReference type="Gene3D" id="3.40.50.360">
    <property type="match status" value="1"/>
</dbReference>
<dbReference type="EC" id="1.6.5.-" evidence="6"/>
<accession>A0A1G6IL87</accession>
<dbReference type="HAMAP" id="MF_01216">
    <property type="entry name" value="Azoreductase_type1"/>
    <property type="match status" value="1"/>
</dbReference>
<evidence type="ECO:0000313" key="8">
    <source>
        <dbReference type="EMBL" id="SDC07180.1"/>
    </source>
</evidence>
<dbReference type="EC" id="1.7.1.17" evidence="6"/>
<comment type="cofactor">
    <cofactor evidence="6">
        <name>FMN</name>
        <dbReference type="ChEBI" id="CHEBI:58210"/>
    </cofactor>
    <text evidence="6">Binds 1 FMN per subunit.</text>
</comment>
<dbReference type="NCBIfam" id="NF010075">
    <property type="entry name" value="PRK13556.1"/>
    <property type="match status" value="1"/>
</dbReference>
<dbReference type="SUPFAM" id="SSF52218">
    <property type="entry name" value="Flavoproteins"/>
    <property type="match status" value="1"/>
</dbReference>
<keyword evidence="9" id="KW-1185">Reference proteome</keyword>
<dbReference type="GO" id="GO:0016655">
    <property type="term" value="F:oxidoreductase activity, acting on NAD(P)H, quinone or similar compound as acceptor"/>
    <property type="evidence" value="ECO:0007669"/>
    <property type="project" value="InterPro"/>
</dbReference>
<dbReference type="InterPro" id="IPR029039">
    <property type="entry name" value="Flavoprotein-like_sf"/>
</dbReference>
<dbReference type="InterPro" id="IPR050104">
    <property type="entry name" value="FMN-dep_NADH:Q_OxRdtase_AzoR1"/>
</dbReference>
<dbReference type="GO" id="GO:0010181">
    <property type="term" value="F:FMN binding"/>
    <property type="evidence" value="ECO:0007669"/>
    <property type="project" value="UniProtKB-UniRule"/>
</dbReference>
<dbReference type="Pfam" id="PF02525">
    <property type="entry name" value="Flavodoxin_2"/>
    <property type="match status" value="1"/>
</dbReference>
<dbReference type="STRING" id="1612202.SAMN05421734_10470"/>
<keyword evidence="3 6" id="KW-0560">Oxidoreductase</keyword>
<organism evidence="8 9">
    <name type="scientific">Pelagirhabdus alkalitolerans</name>
    <dbReference type="NCBI Taxonomy" id="1612202"/>
    <lineage>
        <taxon>Bacteria</taxon>
        <taxon>Bacillati</taxon>
        <taxon>Bacillota</taxon>
        <taxon>Bacilli</taxon>
        <taxon>Bacillales</taxon>
        <taxon>Bacillaceae</taxon>
        <taxon>Pelagirhabdus</taxon>
    </lineage>
</organism>